<dbReference type="RefSeq" id="WP_116417080.1">
    <property type="nucleotide sequence ID" value="NZ_NBXC01000002.1"/>
</dbReference>
<protein>
    <submittedName>
        <fullName evidence="1">Uncharacterized protein</fullName>
    </submittedName>
</protein>
<evidence type="ECO:0000313" key="2">
    <source>
        <dbReference type="Proteomes" id="UP000257080"/>
    </source>
</evidence>
<reference evidence="1 2" key="1">
    <citation type="submission" date="2017-04" db="EMBL/GenBank/DDBJ databases">
        <title>Comparative genome analysis of Subtercola boreus.</title>
        <authorList>
            <person name="Cho Y.-J."/>
            <person name="Cho A."/>
            <person name="Kim O.-S."/>
            <person name="Lee J.-I."/>
        </authorList>
    </citation>
    <scope>NUCLEOTIDE SEQUENCE [LARGE SCALE GENOMIC DNA]</scope>
    <source>
        <strain evidence="1 2">P28004</strain>
    </source>
</reference>
<proteinExistence type="predicted"/>
<gene>
    <name evidence="1" type="ORF">B7R25_00800</name>
</gene>
<dbReference type="Proteomes" id="UP000257080">
    <property type="component" value="Unassembled WGS sequence"/>
</dbReference>
<evidence type="ECO:0000313" key="1">
    <source>
        <dbReference type="EMBL" id="RFA29560.1"/>
    </source>
</evidence>
<comment type="caution">
    <text evidence="1">The sequence shown here is derived from an EMBL/GenBank/DDBJ whole genome shotgun (WGS) entry which is preliminary data.</text>
</comment>
<name>A0A3E0WE05_9MICO</name>
<dbReference type="EMBL" id="NBXE01000002">
    <property type="protein sequence ID" value="RFA29560.1"/>
    <property type="molecule type" value="Genomic_DNA"/>
</dbReference>
<dbReference type="AlphaFoldDB" id="A0A3E0WE05"/>
<sequence length="126" mass="13950">MDLDDGIAELDDRADLADLTDLDRLAEELCGLLASQGDEAWRQFLTRWAVGLRTGSIEPEQFFWGWGGMGGFSDYYIDPVDADRNRSETVDAFNRAFRDLQGRLMLTAEKIRAARTAPAGGSGDSE</sequence>
<organism evidence="1 2">
    <name type="scientific">Subtercola boreus</name>
    <dbReference type="NCBI Taxonomy" id="120213"/>
    <lineage>
        <taxon>Bacteria</taxon>
        <taxon>Bacillati</taxon>
        <taxon>Actinomycetota</taxon>
        <taxon>Actinomycetes</taxon>
        <taxon>Micrococcales</taxon>
        <taxon>Microbacteriaceae</taxon>
        <taxon>Subtercola</taxon>
    </lineage>
</organism>
<accession>A0A3E0WE05</accession>